<dbReference type="RefSeq" id="WP_173805465.1">
    <property type="nucleotide sequence ID" value="NZ_JABSNM010000008.1"/>
</dbReference>
<reference evidence="1 2" key="1">
    <citation type="submission" date="2020-05" db="EMBL/GenBank/DDBJ databases">
        <title>Genomic Encyclopedia of Type Strains, Phase IV (KMG-V): Genome sequencing to study the core and pangenomes of soil and plant-associated prokaryotes.</title>
        <authorList>
            <person name="Whitman W."/>
        </authorList>
    </citation>
    <scope>NUCLEOTIDE SEQUENCE [LARGE SCALE GENOMIC DNA]</scope>
    <source>
        <strain evidence="1 2">C29</strain>
    </source>
</reference>
<dbReference type="EMBL" id="JABSNM010000008">
    <property type="protein sequence ID" value="NRT56452.1"/>
    <property type="molecule type" value="Genomic_DNA"/>
</dbReference>
<evidence type="ECO:0000313" key="1">
    <source>
        <dbReference type="EMBL" id="NRT56452.1"/>
    </source>
</evidence>
<organism evidence="1 2">
    <name type="scientific">Sphaerotilus uruguayifluvii</name>
    <dbReference type="NCBI Taxonomy" id="2735897"/>
    <lineage>
        <taxon>Bacteria</taxon>
        <taxon>Pseudomonadati</taxon>
        <taxon>Pseudomonadota</taxon>
        <taxon>Betaproteobacteria</taxon>
        <taxon>Burkholderiales</taxon>
        <taxon>Sphaerotilaceae</taxon>
        <taxon>Sphaerotilus</taxon>
    </lineage>
</organism>
<gene>
    <name evidence="1" type="ORF">HNQ01_002195</name>
</gene>
<keyword evidence="2" id="KW-1185">Reference proteome</keyword>
<evidence type="ECO:0000313" key="2">
    <source>
        <dbReference type="Proteomes" id="UP001516061"/>
    </source>
</evidence>
<keyword evidence="1" id="KW-0489">Methyltransferase</keyword>
<sequence>MKMVDRLSNLIGIFNTPGRDLSGNRAKGDDLLGDAYEFLMRHFTTESGKPPRQFMRRLITTTAADSGNQLSA</sequence>
<accession>A0ABX2G5D6</accession>
<protein>
    <submittedName>
        <fullName evidence="1">Type I restriction-modification system DNA methylase subunit</fullName>
    </submittedName>
</protein>
<keyword evidence="1" id="KW-0808">Transferase</keyword>
<dbReference type="GO" id="GO:0008168">
    <property type="term" value="F:methyltransferase activity"/>
    <property type="evidence" value="ECO:0007669"/>
    <property type="project" value="UniProtKB-KW"/>
</dbReference>
<dbReference type="GO" id="GO:0032259">
    <property type="term" value="P:methylation"/>
    <property type="evidence" value="ECO:0007669"/>
    <property type="project" value="UniProtKB-KW"/>
</dbReference>
<name>A0ABX2G5D6_9BURK</name>
<dbReference type="Proteomes" id="UP001516061">
    <property type="component" value="Unassembled WGS sequence"/>
</dbReference>
<comment type="caution">
    <text evidence="1">The sequence shown here is derived from an EMBL/GenBank/DDBJ whole genome shotgun (WGS) entry which is preliminary data.</text>
</comment>
<proteinExistence type="predicted"/>